<evidence type="ECO:0000313" key="2">
    <source>
        <dbReference type="Proteomes" id="UP000067711"/>
    </source>
</evidence>
<sequence length="101" mass="11375">MPNRRREPIDRKAFRIDAAKCDERPFYRTFGAVLTLRTLIRHTSRESAQECRIDADNNARARDRSAVSISLAQSSEPPSSPFDDAIALAHANPAVILFRHA</sequence>
<accession>A0A1B4FUP2</accession>
<protein>
    <submittedName>
        <fullName evidence="1">Uncharacterized protein</fullName>
    </submittedName>
</protein>
<dbReference type="EMBL" id="CP013388">
    <property type="protein sequence ID" value="AOJ07362.1"/>
    <property type="molecule type" value="Genomic_DNA"/>
</dbReference>
<evidence type="ECO:0000313" key="1">
    <source>
        <dbReference type="EMBL" id="AOJ07362.1"/>
    </source>
</evidence>
<dbReference type="Proteomes" id="UP000067711">
    <property type="component" value="Chromosome 2"/>
</dbReference>
<reference evidence="1 2" key="1">
    <citation type="submission" date="2015-12" db="EMBL/GenBank/DDBJ databases">
        <title>Diversity of Burkholderia near neighbor genomes.</title>
        <authorList>
            <person name="Sahl J."/>
            <person name="Wagner D."/>
            <person name="Keim P."/>
        </authorList>
    </citation>
    <scope>NUCLEOTIDE SEQUENCE [LARGE SCALE GENOMIC DNA]</scope>
    <source>
        <strain evidence="1 2">BDU8</strain>
    </source>
</reference>
<name>A0A1B4FUP2_9BURK</name>
<proteinExistence type="predicted"/>
<gene>
    <name evidence="1" type="ORF">WS71_08635</name>
</gene>
<dbReference type="AlphaFoldDB" id="A0A1B4FUP2"/>
<organism evidence="1 2">
    <name type="scientific">Burkholderia mayonis</name>
    <dbReference type="NCBI Taxonomy" id="1385591"/>
    <lineage>
        <taxon>Bacteria</taxon>
        <taxon>Pseudomonadati</taxon>
        <taxon>Pseudomonadota</taxon>
        <taxon>Betaproteobacteria</taxon>
        <taxon>Burkholderiales</taxon>
        <taxon>Burkholderiaceae</taxon>
        <taxon>Burkholderia</taxon>
        <taxon>pseudomallei group</taxon>
    </lineage>
</organism>